<accession>A0ABX1NXT0</accession>
<feature type="region of interest" description="Disordered" evidence="1">
    <location>
        <begin position="16"/>
        <end position="46"/>
    </location>
</feature>
<dbReference type="EMBL" id="WTVP01000049">
    <property type="protein sequence ID" value="NMG16839.1"/>
    <property type="molecule type" value="Genomic_DNA"/>
</dbReference>
<reference evidence="2 3" key="1">
    <citation type="submission" date="2019-12" db="EMBL/GenBank/DDBJ databases">
        <title>Comparative genomics gives insights into the taxonomy of the Azoarcus-Aromatoleum group and reveals separate origins of nif in the plant-associated Azoarcus and non-plant-associated Aromatoleum sub-groups.</title>
        <authorList>
            <person name="Lafos M."/>
            <person name="Maluk M."/>
            <person name="Batista M."/>
            <person name="Junghare M."/>
            <person name="Carmona M."/>
            <person name="Faoro H."/>
            <person name="Cruz L.M."/>
            <person name="Battistoni F."/>
            <person name="De Souza E."/>
            <person name="Pedrosa F."/>
            <person name="Chen W.-M."/>
            <person name="Poole P.S."/>
            <person name="Dixon R.A."/>
            <person name="James E.K."/>
        </authorList>
    </citation>
    <scope>NUCLEOTIDE SEQUENCE [LARGE SCALE GENOMIC DNA]</scope>
    <source>
        <strain evidence="2 3">PbN1</strain>
    </source>
</reference>
<sequence length="119" mass="13884">MFVVMFFPPGKVWCRKGTSKSRPEGSQKTFGSARGRSFRGASRRTSPRKYRLLERRAQRQARIERRSRADVIVAVRGREIFLVEEILDVERDARLAAGERVIHRAVYPREGRQFHRVGE</sequence>
<keyword evidence="3" id="KW-1185">Reference proteome</keyword>
<name>A0ABX1NXT0_9RHOO</name>
<feature type="compositionally biased region" description="Low complexity" evidence="1">
    <location>
        <begin position="29"/>
        <end position="40"/>
    </location>
</feature>
<dbReference type="Proteomes" id="UP000633943">
    <property type="component" value="Unassembled WGS sequence"/>
</dbReference>
<evidence type="ECO:0000313" key="2">
    <source>
        <dbReference type="EMBL" id="NMG16839.1"/>
    </source>
</evidence>
<protein>
    <submittedName>
        <fullName evidence="2">Uncharacterized protein</fullName>
    </submittedName>
</protein>
<comment type="caution">
    <text evidence="2">The sequence shown here is derived from an EMBL/GenBank/DDBJ whole genome shotgun (WGS) entry which is preliminary data.</text>
</comment>
<proteinExistence type="predicted"/>
<evidence type="ECO:0000313" key="3">
    <source>
        <dbReference type="Proteomes" id="UP000633943"/>
    </source>
</evidence>
<evidence type="ECO:0000256" key="1">
    <source>
        <dbReference type="SAM" id="MobiDB-lite"/>
    </source>
</evidence>
<organism evidence="2 3">
    <name type="scientific">Aromatoleum bremense</name>
    <dbReference type="NCBI Taxonomy" id="76115"/>
    <lineage>
        <taxon>Bacteria</taxon>
        <taxon>Pseudomonadati</taxon>
        <taxon>Pseudomonadota</taxon>
        <taxon>Betaproteobacteria</taxon>
        <taxon>Rhodocyclales</taxon>
        <taxon>Rhodocyclaceae</taxon>
        <taxon>Aromatoleum</taxon>
    </lineage>
</organism>
<gene>
    <name evidence="2" type="ORF">GPA24_15100</name>
</gene>